<dbReference type="SUPFAM" id="SSF48371">
    <property type="entry name" value="ARM repeat"/>
    <property type="match status" value="1"/>
</dbReference>
<dbReference type="InterPro" id="IPR052085">
    <property type="entry name" value="WD-SAM-U-box"/>
</dbReference>
<dbReference type="Proteomes" id="UP000266723">
    <property type="component" value="Unassembled WGS sequence"/>
</dbReference>
<proteinExistence type="predicted"/>
<evidence type="ECO:0000313" key="9">
    <source>
        <dbReference type="Proteomes" id="UP000266723"/>
    </source>
</evidence>
<accession>A0ABQ7B1B0</accession>
<evidence type="ECO:0000256" key="4">
    <source>
        <dbReference type="ARBA" id="ARBA00022679"/>
    </source>
</evidence>
<feature type="coiled-coil region" evidence="6">
    <location>
        <begin position="597"/>
        <end position="624"/>
    </location>
</feature>
<dbReference type="PANTHER" id="PTHR46573:SF1">
    <property type="entry name" value="WD REPEAT, SAM AND U-BOX DOMAIN-CONTAINING PROTEIN 1"/>
    <property type="match status" value="1"/>
</dbReference>
<evidence type="ECO:0000259" key="7">
    <source>
        <dbReference type="PROSITE" id="PS51698"/>
    </source>
</evidence>
<keyword evidence="6" id="KW-0175">Coiled coil</keyword>
<dbReference type="SUPFAM" id="SSF57850">
    <property type="entry name" value="RING/U-box"/>
    <property type="match status" value="2"/>
</dbReference>
<gene>
    <name evidence="8" type="ORF">DY000_02060694</name>
</gene>
<keyword evidence="4" id="KW-0808">Transferase</keyword>
<evidence type="ECO:0000256" key="5">
    <source>
        <dbReference type="ARBA" id="ARBA00022786"/>
    </source>
</evidence>
<feature type="domain" description="U-box" evidence="7">
    <location>
        <begin position="469"/>
        <end position="543"/>
    </location>
</feature>
<dbReference type="EMBL" id="QGKV02001556">
    <property type="protein sequence ID" value="KAF3520038.1"/>
    <property type="molecule type" value="Genomic_DNA"/>
</dbReference>
<evidence type="ECO:0000256" key="6">
    <source>
        <dbReference type="SAM" id="Coils"/>
    </source>
</evidence>
<feature type="coiled-coil region" evidence="6">
    <location>
        <begin position="324"/>
        <end position="386"/>
    </location>
</feature>
<dbReference type="SMART" id="SM00504">
    <property type="entry name" value="Ubox"/>
    <property type="match status" value="2"/>
</dbReference>
<evidence type="ECO:0000313" key="8">
    <source>
        <dbReference type="EMBL" id="KAF3520038.1"/>
    </source>
</evidence>
<comment type="catalytic activity">
    <reaction evidence="1">
        <text>S-ubiquitinyl-[E2 ubiquitin-conjugating enzyme]-L-cysteine + [acceptor protein]-L-lysine = [E2 ubiquitin-conjugating enzyme]-L-cysteine + N(6)-ubiquitinyl-[acceptor protein]-L-lysine.</text>
        <dbReference type="EC" id="2.3.2.27"/>
    </reaction>
</comment>
<reference evidence="8 9" key="1">
    <citation type="journal article" date="2020" name="BMC Genomics">
        <title>Intraspecific diversification of the crop wild relative Brassica cretica Lam. using demographic model selection.</title>
        <authorList>
            <person name="Kioukis A."/>
            <person name="Michalopoulou V.A."/>
            <person name="Briers L."/>
            <person name="Pirintsos S."/>
            <person name="Studholme D.J."/>
            <person name="Pavlidis P."/>
            <person name="Sarris P.F."/>
        </authorList>
    </citation>
    <scope>NUCLEOTIDE SEQUENCE [LARGE SCALE GENOMIC DNA]</scope>
    <source>
        <strain evidence="9">cv. PFS-1207/04</strain>
    </source>
</reference>
<dbReference type="Pfam" id="PF04564">
    <property type="entry name" value="U-box"/>
    <property type="match status" value="2"/>
</dbReference>
<dbReference type="CDD" id="cd16655">
    <property type="entry name" value="RING-Ubox_WDSUB1-like"/>
    <property type="match status" value="2"/>
</dbReference>
<feature type="domain" description="U-box" evidence="7">
    <location>
        <begin position="630"/>
        <end position="698"/>
    </location>
</feature>
<organism evidence="8 9">
    <name type="scientific">Brassica cretica</name>
    <name type="common">Mustard</name>
    <dbReference type="NCBI Taxonomy" id="69181"/>
    <lineage>
        <taxon>Eukaryota</taxon>
        <taxon>Viridiplantae</taxon>
        <taxon>Streptophyta</taxon>
        <taxon>Embryophyta</taxon>
        <taxon>Tracheophyta</taxon>
        <taxon>Spermatophyta</taxon>
        <taxon>Magnoliopsida</taxon>
        <taxon>eudicotyledons</taxon>
        <taxon>Gunneridae</taxon>
        <taxon>Pentapetalae</taxon>
        <taxon>rosids</taxon>
        <taxon>malvids</taxon>
        <taxon>Brassicales</taxon>
        <taxon>Brassicaceae</taxon>
        <taxon>Brassiceae</taxon>
        <taxon>Brassica</taxon>
    </lineage>
</organism>
<dbReference type="EC" id="2.3.2.27" evidence="3"/>
<evidence type="ECO:0000256" key="2">
    <source>
        <dbReference type="ARBA" id="ARBA00004906"/>
    </source>
</evidence>
<comment type="pathway">
    <text evidence="2">Protein modification; protein ubiquitination.</text>
</comment>
<keyword evidence="5" id="KW-0833">Ubl conjugation pathway</keyword>
<evidence type="ECO:0000256" key="3">
    <source>
        <dbReference type="ARBA" id="ARBA00012483"/>
    </source>
</evidence>
<keyword evidence="9" id="KW-1185">Reference proteome</keyword>
<dbReference type="InterPro" id="IPR003613">
    <property type="entry name" value="Ubox_domain"/>
</dbReference>
<dbReference type="InterPro" id="IPR016024">
    <property type="entry name" value="ARM-type_fold"/>
</dbReference>
<protein>
    <recommendedName>
        <fullName evidence="3">RING-type E3 ubiquitin transferase</fullName>
        <ecNumber evidence="3">2.3.2.27</ecNumber>
    </recommendedName>
</protein>
<dbReference type="Pfam" id="PF02854">
    <property type="entry name" value="MIF4G"/>
    <property type="match status" value="1"/>
</dbReference>
<dbReference type="Gene3D" id="3.30.40.10">
    <property type="entry name" value="Zinc/RING finger domain, C3HC4 (zinc finger)"/>
    <property type="match status" value="2"/>
</dbReference>
<dbReference type="InterPro" id="IPR003890">
    <property type="entry name" value="MIF4G-like_typ-3"/>
</dbReference>
<comment type="caution">
    <text evidence="8">The sequence shown here is derived from an EMBL/GenBank/DDBJ whole genome shotgun (WGS) entry which is preliminary data.</text>
</comment>
<evidence type="ECO:0000256" key="1">
    <source>
        <dbReference type="ARBA" id="ARBA00000900"/>
    </source>
</evidence>
<dbReference type="PANTHER" id="PTHR46573">
    <property type="entry name" value="WD REPEAT, SAM AND U-BOX DOMAIN-CONTAINING PROTEIN 1"/>
    <property type="match status" value="1"/>
</dbReference>
<dbReference type="InterPro" id="IPR013083">
    <property type="entry name" value="Znf_RING/FYVE/PHD"/>
</dbReference>
<dbReference type="SMART" id="SM00543">
    <property type="entry name" value="MIF4G"/>
    <property type="match status" value="1"/>
</dbReference>
<feature type="coiled-coil region" evidence="6">
    <location>
        <begin position="436"/>
        <end position="463"/>
    </location>
</feature>
<sequence length="698" mass="80979">MDSRRSLAQMNSQTSYGVVGNSNEEKRVIEKARSLLNWLTKRNFDKIKDEIVQTIIRASPSAFVIKSLVCFILDMAMVDSTANVLFARLSVHLFHSLPPFPTADCHGEITTFERLFLCKCRMELEHSSPETDRHAPLVYVDESDCWRFIKTVRLLAEIFKNRMLSQSTRQSIIQVLMNPIFPPERNTDSMNCFLSFVGVLADFQFCDENFKQLVQNSRVTLDTTITSIQMRILCGRDYLSLYLTHAHRSLDLQAVELESSYNEQVTLRKEAEDALARNEGALDLMKRLLESYKEDKCKLHLHAQGLEQKYQNESKLRRETECALAIERESIAKVRLQLETLENEHNNLRLKAEELESNYTDELILRKESEIALDKERNELEAMTQVFETCKIEQENLTSQVRTWQDKYDQELSVRKETEDSLSRQKEELGIVKGLLEAYNQEADAMREERDSALQTVQELTRKHLEERQPPPSFYCPITQEVMKDPHFAADGFTYEAEAINKWFSTGHDTSPMTNLKLPHRNLVPNRALRSAIQDLKRNELEAMTQVFETCKIEQENLTSQVRTWQDKYDQELSVRKETEDSLSRQKEELGIVKGLLEAYNQEADAMREERDSALQTVQELTRKHLEERQPPPSFYCPITQEVMKDPHFAADGFTYEAEAINKWFSTGHDTSPMTNLKLPHRNLVPNRALRSAIQDLS</sequence>
<dbReference type="PROSITE" id="PS51698">
    <property type="entry name" value="U_BOX"/>
    <property type="match status" value="2"/>
</dbReference>
<dbReference type="Gene3D" id="1.25.40.180">
    <property type="match status" value="1"/>
</dbReference>
<name>A0ABQ7B1B0_BRACR</name>